<keyword evidence="3 5" id="KW-0560">Oxidoreductase</keyword>
<dbReference type="EC" id="1.4.3.19" evidence="5"/>
<dbReference type="GO" id="GO:0043799">
    <property type="term" value="F:glycine oxidase activity"/>
    <property type="evidence" value="ECO:0007669"/>
    <property type="project" value="UniProtKB-EC"/>
</dbReference>
<dbReference type="RefSeq" id="WP_201077110.1">
    <property type="nucleotide sequence ID" value="NZ_CP067420.1"/>
</dbReference>
<protein>
    <submittedName>
        <fullName evidence="5">Glycine oxidase ThiO</fullName>
        <ecNumber evidence="5">1.4.3.19</ecNumber>
    </submittedName>
</protein>
<evidence type="ECO:0000256" key="3">
    <source>
        <dbReference type="ARBA" id="ARBA00023002"/>
    </source>
</evidence>
<dbReference type="InterPro" id="IPR036188">
    <property type="entry name" value="FAD/NAD-bd_sf"/>
</dbReference>
<organism evidence="5 6">
    <name type="scientific">Skermanella cutis</name>
    <dbReference type="NCBI Taxonomy" id="2775420"/>
    <lineage>
        <taxon>Bacteria</taxon>
        <taxon>Pseudomonadati</taxon>
        <taxon>Pseudomonadota</taxon>
        <taxon>Alphaproteobacteria</taxon>
        <taxon>Rhodospirillales</taxon>
        <taxon>Azospirillaceae</taxon>
        <taxon>Skermanella</taxon>
    </lineage>
</organism>
<dbReference type="Gene3D" id="3.50.50.60">
    <property type="entry name" value="FAD/NAD(P)-binding domain"/>
    <property type="match status" value="1"/>
</dbReference>
<dbReference type="InterPro" id="IPR006076">
    <property type="entry name" value="FAD-dep_OxRdtase"/>
</dbReference>
<evidence type="ECO:0000256" key="1">
    <source>
        <dbReference type="ARBA" id="ARBA00004948"/>
    </source>
</evidence>
<gene>
    <name evidence="5" type="primary">thiO</name>
    <name evidence="5" type="ORF">IGS68_02590</name>
</gene>
<dbReference type="EMBL" id="CP067420">
    <property type="protein sequence ID" value="QQP90175.1"/>
    <property type="molecule type" value="Genomic_DNA"/>
</dbReference>
<name>A0ABX7B716_9PROT</name>
<evidence type="ECO:0000259" key="4">
    <source>
        <dbReference type="Pfam" id="PF01266"/>
    </source>
</evidence>
<proteinExistence type="predicted"/>
<reference evidence="5" key="1">
    <citation type="submission" date="2021-02" db="EMBL/GenBank/DDBJ databases">
        <title>Skermanella TT6 skin isolate.</title>
        <authorList>
            <person name="Lee K."/>
            <person name="Ganzorig M."/>
        </authorList>
    </citation>
    <scope>NUCLEOTIDE SEQUENCE</scope>
    <source>
        <strain evidence="5">TT6</strain>
    </source>
</reference>
<dbReference type="Gene3D" id="3.30.9.10">
    <property type="entry name" value="D-Amino Acid Oxidase, subunit A, domain 2"/>
    <property type="match status" value="1"/>
</dbReference>
<sequence length="403" mass="42793">MTTARSVSEFSTGLRSDRPSVAIVGAGVVGLGIGWRLAAAGCRVEIFDKGEAGRGASHAAAGMLAAGVEVEPGEEGQLPLNRHSQDLWPGFAEELQAASGIDVELRTEGTLVVALNADDVARLRFNFDLQKSLGLGHEWLTGAEVKRREPYLHAGTAAAILSPRDHQVDNRKVALALRTAFERAGGRLHEHVPVEEILVEGGRAAGVLAAGGEAHRADVTVLAAGAWSRTVPGLPDDARPPVRPVKGQMAALRMDPREPLLRHVVWTPGVYLVPRRDGRLVIGATVEERGFDTDLTAGGVMSLLEGAWRALPGVEELPIDELWVGFRPGSRDDAPILGPSALDGLVLATGHHRNGILLTPVTADAVSDHILTGRTADVIRPFGIDRFVKRAAPGRPQSGKEPR</sequence>
<dbReference type="SUPFAM" id="SSF54373">
    <property type="entry name" value="FAD-linked reductases, C-terminal domain"/>
    <property type="match status" value="1"/>
</dbReference>
<feature type="domain" description="FAD dependent oxidoreductase" evidence="4">
    <location>
        <begin position="21"/>
        <end position="368"/>
    </location>
</feature>
<evidence type="ECO:0000313" key="5">
    <source>
        <dbReference type="EMBL" id="QQP90175.1"/>
    </source>
</evidence>
<dbReference type="InterPro" id="IPR012727">
    <property type="entry name" value="Gly_oxidase_ThiO"/>
</dbReference>
<dbReference type="PANTHER" id="PTHR13847">
    <property type="entry name" value="SARCOSINE DEHYDROGENASE-RELATED"/>
    <property type="match status" value="1"/>
</dbReference>
<comment type="pathway">
    <text evidence="1">Cofactor biosynthesis; thiamine diphosphate biosynthesis.</text>
</comment>
<dbReference type="PANTHER" id="PTHR13847:SF289">
    <property type="entry name" value="GLYCINE OXIDASE"/>
    <property type="match status" value="1"/>
</dbReference>
<dbReference type="SUPFAM" id="SSF51905">
    <property type="entry name" value="FAD/NAD(P)-binding domain"/>
    <property type="match status" value="1"/>
</dbReference>
<accession>A0ABX7B716</accession>
<keyword evidence="6" id="KW-1185">Reference proteome</keyword>
<dbReference type="Proteomes" id="UP000595197">
    <property type="component" value="Chromosome"/>
</dbReference>
<keyword evidence="2" id="KW-0784">Thiamine biosynthesis</keyword>
<dbReference type="Pfam" id="PF01266">
    <property type="entry name" value="DAO"/>
    <property type="match status" value="1"/>
</dbReference>
<dbReference type="NCBIfam" id="TIGR02352">
    <property type="entry name" value="thiamin_ThiO"/>
    <property type="match status" value="1"/>
</dbReference>
<evidence type="ECO:0000313" key="6">
    <source>
        <dbReference type="Proteomes" id="UP000595197"/>
    </source>
</evidence>
<evidence type="ECO:0000256" key="2">
    <source>
        <dbReference type="ARBA" id="ARBA00022977"/>
    </source>
</evidence>